<evidence type="ECO:0000313" key="2">
    <source>
        <dbReference type="Proteomes" id="UP000281594"/>
    </source>
</evidence>
<gene>
    <name evidence="1" type="ORF">D3C57_144265</name>
</gene>
<dbReference type="RefSeq" id="WP_121826361.1">
    <property type="nucleotide sequence ID" value="NC_022785.1"/>
</dbReference>
<dbReference type="AlphaFoldDB" id="A0A3L8QWQ1"/>
<accession>A0A3L8QWQ1</accession>
<dbReference type="Proteomes" id="UP000281594">
    <property type="component" value="Unassembled WGS sequence"/>
</dbReference>
<name>A0A3L8QWQ1_STRRN</name>
<sequence length="98" mass="11009">MTRRLPQSYLALALLVLVGLEIPLGYFYAHGEESRFSQGAERDASMLAEVAEENIEKRKLETLPRADAGVRRRHRRSRRGRRFGSLRAGRGTAALLSA</sequence>
<proteinExistence type="predicted"/>
<evidence type="ECO:0000313" key="1">
    <source>
        <dbReference type="EMBL" id="RLV71698.1"/>
    </source>
</evidence>
<organism evidence="1 2">
    <name type="scientific">Streptomyces rapamycinicus (strain ATCC 29253 / DSM 41530 / NRRL 5491 / AYB-994)</name>
    <name type="common">Streptomyces hygroscopicus (strain ATCC 29253)</name>
    <dbReference type="NCBI Taxonomy" id="1343740"/>
    <lineage>
        <taxon>Bacteria</taxon>
        <taxon>Bacillati</taxon>
        <taxon>Actinomycetota</taxon>
        <taxon>Actinomycetes</taxon>
        <taxon>Kitasatosporales</taxon>
        <taxon>Streptomycetaceae</taxon>
        <taxon>Streptomyces</taxon>
        <taxon>Streptomyces violaceusniger group</taxon>
    </lineage>
</organism>
<reference evidence="1 2" key="1">
    <citation type="journal article" date="2018" name="J. Biol. Chem.">
        <title>Discovery of the actinoplanic acid pathway in Streptomyces rapamycinicus reveals a genetically conserved synergism with rapamycin.</title>
        <authorList>
            <person name="Mrak P."/>
            <person name="Krastel P."/>
            <person name="Pivk Lukancic P."/>
            <person name="Tao J."/>
            <person name="Pistorius D."/>
            <person name="Moore C.M."/>
        </authorList>
    </citation>
    <scope>NUCLEOTIDE SEQUENCE [LARGE SCALE GENOMIC DNA]</scope>
    <source>
        <strain evidence="1 2">NRRL 5491</strain>
    </source>
</reference>
<comment type="caution">
    <text evidence="1">The sequence shown here is derived from an EMBL/GenBank/DDBJ whole genome shotgun (WGS) entry which is preliminary data.</text>
</comment>
<protein>
    <submittedName>
        <fullName evidence="1">Uncharacterized protein</fullName>
    </submittedName>
</protein>
<dbReference type="EMBL" id="QYCY01000004">
    <property type="protein sequence ID" value="RLV71698.1"/>
    <property type="molecule type" value="Genomic_DNA"/>
</dbReference>